<dbReference type="Proteomes" id="UP000824156">
    <property type="component" value="Unassembled WGS sequence"/>
</dbReference>
<comment type="caution">
    <text evidence="7">The sequence shown here is derived from an EMBL/GenBank/DDBJ whole genome shotgun (WGS) entry which is preliminary data.</text>
</comment>
<reference evidence="7" key="2">
    <citation type="submission" date="2021-04" db="EMBL/GenBank/DDBJ databases">
        <authorList>
            <person name="Gilroy R."/>
        </authorList>
    </citation>
    <scope>NUCLEOTIDE SEQUENCE</scope>
    <source>
        <strain evidence="7">1719</strain>
    </source>
</reference>
<dbReference type="Pfam" id="PF01029">
    <property type="entry name" value="NusB"/>
    <property type="match status" value="1"/>
</dbReference>
<evidence type="ECO:0000256" key="4">
    <source>
        <dbReference type="ARBA" id="ARBA00023015"/>
    </source>
</evidence>
<dbReference type="PANTHER" id="PTHR11078">
    <property type="entry name" value="N UTILIZATION SUBSTANCE PROTEIN B-RELATED"/>
    <property type="match status" value="1"/>
</dbReference>
<dbReference type="PANTHER" id="PTHR11078:SF3">
    <property type="entry name" value="ANTITERMINATION NUSB DOMAIN-CONTAINING PROTEIN"/>
    <property type="match status" value="1"/>
</dbReference>
<proteinExistence type="inferred from homology"/>
<dbReference type="NCBIfam" id="TIGR01951">
    <property type="entry name" value="nusB"/>
    <property type="match status" value="1"/>
</dbReference>
<gene>
    <name evidence="7" type="primary">nusB</name>
    <name evidence="7" type="ORF">H9853_11795</name>
</gene>
<evidence type="ECO:0000256" key="5">
    <source>
        <dbReference type="ARBA" id="ARBA00023163"/>
    </source>
</evidence>
<protein>
    <submittedName>
        <fullName evidence="7">Transcription antitermination factor NusB</fullName>
    </submittedName>
</protein>
<organism evidence="7 8">
    <name type="scientific">Candidatus Sphingobacterium stercoripullorum</name>
    <dbReference type="NCBI Taxonomy" id="2838759"/>
    <lineage>
        <taxon>Bacteria</taxon>
        <taxon>Pseudomonadati</taxon>
        <taxon>Bacteroidota</taxon>
        <taxon>Sphingobacteriia</taxon>
        <taxon>Sphingobacteriales</taxon>
        <taxon>Sphingobacteriaceae</taxon>
        <taxon>Sphingobacterium</taxon>
    </lineage>
</organism>
<evidence type="ECO:0000256" key="3">
    <source>
        <dbReference type="ARBA" id="ARBA00022884"/>
    </source>
</evidence>
<feature type="domain" description="NusB/RsmB/TIM44" evidence="6">
    <location>
        <begin position="193"/>
        <end position="296"/>
    </location>
</feature>
<dbReference type="GO" id="GO:0003723">
    <property type="term" value="F:RNA binding"/>
    <property type="evidence" value="ECO:0007669"/>
    <property type="project" value="UniProtKB-KW"/>
</dbReference>
<dbReference type="GO" id="GO:0006353">
    <property type="term" value="P:DNA-templated transcription termination"/>
    <property type="evidence" value="ECO:0007669"/>
    <property type="project" value="InterPro"/>
</dbReference>
<evidence type="ECO:0000313" key="7">
    <source>
        <dbReference type="EMBL" id="HIX55694.1"/>
    </source>
</evidence>
<dbReference type="Gene3D" id="1.10.940.10">
    <property type="entry name" value="NusB-like"/>
    <property type="match status" value="1"/>
</dbReference>
<keyword evidence="3" id="KW-0694">RNA-binding</keyword>
<dbReference type="InterPro" id="IPR011605">
    <property type="entry name" value="NusB_fam"/>
</dbReference>
<evidence type="ECO:0000256" key="2">
    <source>
        <dbReference type="ARBA" id="ARBA00022814"/>
    </source>
</evidence>
<sequence>MLNRRNLRVKVLETLYAYSVSDDKEIKKFEKQLLKNVELVDQMYIWTLNLLDEAAGYVTIDAESRANKFIPDERDKIYTTKLDSNTFIESLRRNKTYLERVKRYKVDWSFDPEIVRVIFSKLKDTEEYLDYLKNEDRSIDSEKNIIRYIFRQIILKTPEIDQSFEALFLHWVTDKEVLKAMIAKTFKNFSSENPSENRLVEITPNWEEDRNFVIQLLQQTIRYEHEYQNLISENSKNWDSDRLALMDTLIMRMALVEFEHFFEIPIKVTLNEYIDLAKQYSTHKSGVFVNGILNKILVDFREQGRVNKHGRGLIG</sequence>
<dbReference type="EMBL" id="DXEZ01000328">
    <property type="protein sequence ID" value="HIX55694.1"/>
    <property type="molecule type" value="Genomic_DNA"/>
</dbReference>
<dbReference type="GO" id="GO:0005829">
    <property type="term" value="C:cytosol"/>
    <property type="evidence" value="ECO:0007669"/>
    <property type="project" value="TreeGrafter"/>
</dbReference>
<dbReference type="GO" id="GO:0031564">
    <property type="term" value="P:transcription antitermination"/>
    <property type="evidence" value="ECO:0007669"/>
    <property type="project" value="UniProtKB-KW"/>
</dbReference>
<keyword evidence="4" id="KW-0805">Transcription regulation</keyword>
<dbReference type="AlphaFoldDB" id="A0A9D1WAL6"/>
<evidence type="ECO:0000313" key="8">
    <source>
        <dbReference type="Proteomes" id="UP000824156"/>
    </source>
</evidence>
<dbReference type="InterPro" id="IPR035926">
    <property type="entry name" value="NusB-like_sf"/>
</dbReference>
<name>A0A9D1WAL6_9SPHI</name>
<evidence type="ECO:0000259" key="6">
    <source>
        <dbReference type="Pfam" id="PF01029"/>
    </source>
</evidence>
<accession>A0A9D1WAL6</accession>
<keyword evidence="2" id="KW-0889">Transcription antitermination</keyword>
<reference evidence="7" key="1">
    <citation type="journal article" date="2021" name="PeerJ">
        <title>Extensive microbial diversity within the chicken gut microbiome revealed by metagenomics and culture.</title>
        <authorList>
            <person name="Gilroy R."/>
            <person name="Ravi A."/>
            <person name="Getino M."/>
            <person name="Pursley I."/>
            <person name="Horton D.L."/>
            <person name="Alikhan N.F."/>
            <person name="Baker D."/>
            <person name="Gharbi K."/>
            <person name="Hall N."/>
            <person name="Watson M."/>
            <person name="Adriaenssens E.M."/>
            <person name="Foster-Nyarko E."/>
            <person name="Jarju S."/>
            <person name="Secka A."/>
            <person name="Antonio M."/>
            <person name="Oren A."/>
            <person name="Chaudhuri R.R."/>
            <person name="La Ragione R."/>
            <person name="Hildebrand F."/>
            <person name="Pallen M.J."/>
        </authorList>
    </citation>
    <scope>NUCLEOTIDE SEQUENCE</scope>
    <source>
        <strain evidence="7">1719</strain>
    </source>
</reference>
<dbReference type="InterPro" id="IPR006027">
    <property type="entry name" value="NusB_RsmB_TIM44"/>
</dbReference>
<dbReference type="SUPFAM" id="SSF48013">
    <property type="entry name" value="NusB-like"/>
    <property type="match status" value="1"/>
</dbReference>
<keyword evidence="5" id="KW-0804">Transcription</keyword>
<comment type="similarity">
    <text evidence="1">Belongs to the NusB family.</text>
</comment>
<evidence type="ECO:0000256" key="1">
    <source>
        <dbReference type="ARBA" id="ARBA00005952"/>
    </source>
</evidence>